<dbReference type="Proteomes" id="UP001205843">
    <property type="component" value="Unassembled WGS sequence"/>
</dbReference>
<proteinExistence type="predicted"/>
<reference evidence="2" key="1">
    <citation type="submission" date="2022-03" db="EMBL/GenBank/DDBJ databases">
        <title>Genomic Encyclopedia of Type Strains, Phase III (KMG-III): the genomes of soil and plant-associated and newly described type strains.</title>
        <authorList>
            <person name="Whitman W."/>
        </authorList>
    </citation>
    <scope>NUCLEOTIDE SEQUENCE</scope>
    <source>
        <strain evidence="2">ANL 6-2</strain>
    </source>
</reference>
<dbReference type="SMART" id="SM00471">
    <property type="entry name" value="HDc"/>
    <property type="match status" value="1"/>
</dbReference>
<dbReference type="InterPro" id="IPR006675">
    <property type="entry name" value="HDIG_dom"/>
</dbReference>
<keyword evidence="3" id="KW-1185">Reference proteome</keyword>
<dbReference type="AlphaFoldDB" id="A0AAE3G6A8"/>
<dbReference type="InterPro" id="IPR052340">
    <property type="entry name" value="RNase_Y/CdgJ"/>
</dbReference>
<dbReference type="Pfam" id="PF08668">
    <property type="entry name" value="HDOD"/>
    <property type="match status" value="1"/>
</dbReference>
<dbReference type="PANTHER" id="PTHR33525">
    <property type="match status" value="1"/>
</dbReference>
<evidence type="ECO:0000259" key="1">
    <source>
        <dbReference type="PROSITE" id="PS51833"/>
    </source>
</evidence>
<dbReference type="NCBIfam" id="TIGR00277">
    <property type="entry name" value="HDIG"/>
    <property type="match status" value="1"/>
</dbReference>
<dbReference type="SUPFAM" id="SSF109604">
    <property type="entry name" value="HD-domain/PDEase-like"/>
    <property type="match status" value="1"/>
</dbReference>
<evidence type="ECO:0000313" key="3">
    <source>
        <dbReference type="Proteomes" id="UP001205843"/>
    </source>
</evidence>
<sequence>MSPIVLRDLDRGLRQVPALPTSAARIMELNAAGEIDLEAYASVIRMDSGLAASVVRVVNSPALGLDHPVQSIREACFCLGINALQSIVSGCAVMAQFPPDAQGQRRFDRYAFWEHCAATAILSAAIADEVGADSEAAFTAGLLHDIGRVVLDIHFPRQFRAILLYRDRHDVWIRDAEAGVLGFDHCVVGERVAERWGLPRPIIEAIAHHHQPEISGLEYVHAAIVHVADILARGMQVGNPGDHAMPLLSESALRQLGLNWPRLRLCLEQAEGRLADVGALVGDMVGNAQASGPGVAESH</sequence>
<gene>
    <name evidence="2" type="ORF">J2T57_003831</name>
</gene>
<dbReference type="PROSITE" id="PS51833">
    <property type="entry name" value="HDOD"/>
    <property type="match status" value="1"/>
</dbReference>
<dbReference type="EMBL" id="JALJXV010000010">
    <property type="protein sequence ID" value="MCP1676660.1"/>
    <property type="molecule type" value="Genomic_DNA"/>
</dbReference>
<dbReference type="Gene3D" id="1.10.3210.10">
    <property type="entry name" value="Hypothetical protein af1432"/>
    <property type="match status" value="1"/>
</dbReference>
<feature type="domain" description="HDOD" evidence="1">
    <location>
        <begin position="16"/>
        <end position="212"/>
    </location>
</feature>
<organism evidence="2 3">
    <name type="scientific">Natronocella acetinitrilica</name>
    <dbReference type="NCBI Taxonomy" id="414046"/>
    <lineage>
        <taxon>Bacteria</taxon>
        <taxon>Pseudomonadati</taxon>
        <taxon>Pseudomonadota</taxon>
        <taxon>Gammaproteobacteria</taxon>
        <taxon>Chromatiales</taxon>
        <taxon>Ectothiorhodospiraceae</taxon>
        <taxon>Natronocella</taxon>
    </lineage>
</organism>
<accession>A0AAE3G6A8</accession>
<dbReference type="InterPro" id="IPR013976">
    <property type="entry name" value="HDOD"/>
</dbReference>
<dbReference type="CDD" id="cd00077">
    <property type="entry name" value="HDc"/>
    <property type="match status" value="1"/>
</dbReference>
<evidence type="ECO:0000313" key="2">
    <source>
        <dbReference type="EMBL" id="MCP1676660.1"/>
    </source>
</evidence>
<protein>
    <submittedName>
        <fullName evidence="2">Nucleotidyltransferase with HDIG domain</fullName>
    </submittedName>
</protein>
<dbReference type="PANTHER" id="PTHR33525:SF3">
    <property type="entry name" value="RIBONUCLEASE Y"/>
    <property type="match status" value="1"/>
</dbReference>
<dbReference type="RefSeq" id="WP_253483413.1">
    <property type="nucleotide sequence ID" value="NZ_JALJXV010000010.1"/>
</dbReference>
<dbReference type="InterPro" id="IPR003607">
    <property type="entry name" value="HD/PDEase_dom"/>
</dbReference>
<comment type="caution">
    <text evidence="2">The sequence shown here is derived from an EMBL/GenBank/DDBJ whole genome shotgun (WGS) entry which is preliminary data.</text>
</comment>
<name>A0AAE3G6A8_9GAMM</name>